<keyword evidence="3" id="KW-0238">DNA-binding</keyword>
<keyword evidence="2" id="KW-0805">Transcription regulation</keyword>
<name>A0A9J6P7J5_9CLOT</name>
<dbReference type="InterPro" id="IPR005650">
    <property type="entry name" value="BlaI_family"/>
</dbReference>
<dbReference type="SUPFAM" id="SSF46785">
    <property type="entry name" value="Winged helix' DNA-binding domain"/>
    <property type="match status" value="1"/>
</dbReference>
<evidence type="ECO:0000256" key="1">
    <source>
        <dbReference type="ARBA" id="ARBA00011046"/>
    </source>
</evidence>
<keyword evidence="4" id="KW-0804">Transcription</keyword>
<dbReference type="GO" id="GO:0045892">
    <property type="term" value="P:negative regulation of DNA-templated transcription"/>
    <property type="evidence" value="ECO:0007669"/>
    <property type="project" value="InterPro"/>
</dbReference>
<proteinExistence type="inferred from homology"/>
<evidence type="ECO:0000256" key="2">
    <source>
        <dbReference type="ARBA" id="ARBA00023015"/>
    </source>
</evidence>
<sequence>MKKALPKISDSEFEVMKIIWEIHPVRAKQINELLSTKKDWTEQTIKTLINRLLKKNAISFKKEGRTYLYYPIITEKDYMNRESKSFLQKFYDGSLNAMFSYFIKDKNLSKGDIEELKKLLEESSQDD</sequence>
<organism evidence="5 6">
    <name type="scientific">Oceanirhabdus seepicola</name>
    <dbReference type="NCBI Taxonomy" id="2828781"/>
    <lineage>
        <taxon>Bacteria</taxon>
        <taxon>Bacillati</taxon>
        <taxon>Bacillota</taxon>
        <taxon>Clostridia</taxon>
        <taxon>Eubacteriales</taxon>
        <taxon>Clostridiaceae</taxon>
        <taxon>Oceanirhabdus</taxon>
    </lineage>
</organism>
<dbReference type="InterPro" id="IPR036390">
    <property type="entry name" value="WH_DNA-bd_sf"/>
</dbReference>
<accession>A0A9J6P7J5</accession>
<protein>
    <submittedName>
        <fullName evidence="5">BlaI/MecI/CopY family transcriptional regulator</fullName>
    </submittedName>
</protein>
<dbReference type="EMBL" id="JAGSOJ010000004">
    <property type="protein sequence ID" value="MCM1991961.1"/>
    <property type="molecule type" value="Genomic_DNA"/>
</dbReference>
<dbReference type="Proteomes" id="UP001056429">
    <property type="component" value="Unassembled WGS sequence"/>
</dbReference>
<dbReference type="AlphaFoldDB" id="A0A9J6P7J5"/>
<evidence type="ECO:0000256" key="3">
    <source>
        <dbReference type="ARBA" id="ARBA00023125"/>
    </source>
</evidence>
<keyword evidence="6" id="KW-1185">Reference proteome</keyword>
<dbReference type="Gene3D" id="1.10.4040.10">
    <property type="entry name" value="Penicillinase repressor domain"/>
    <property type="match status" value="1"/>
</dbReference>
<dbReference type="InterPro" id="IPR036388">
    <property type="entry name" value="WH-like_DNA-bd_sf"/>
</dbReference>
<evidence type="ECO:0000313" key="6">
    <source>
        <dbReference type="Proteomes" id="UP001056429"/>
    </source>
</evidence>
<dbReference type="RefSeq" id="WP_250861094.1">
    <property type="nucleotide sequence ID" value="NZ_JAGSOJ010000004.1"/>
</dbReference>
<reference evidence="5" key="2">
    <citation type="submission" date="2021-04" db="EMBL/GenBank/DDBJ databases">
        <authorList>
            <person name="Dong X."/>
        </authorList>
    </citation>
    <scope>NUCLEOTIDE SEQUENCE</scope>
    <source>
        <strain evidence="5">ZWT</strain>
    </source>
</reference>
<gene>
    <name evidence="5" type="ORF">KDK92_19645</name>
</gene>
<comment type="caution">
    <text evidence="5">The sequence shown here is derived from an EMBL/GenBank/DDBJ whole genome shotgun (WGS) entry which is preliminary data.</text>
</comment>
<evidence type="ECO:0000313" key="5">
    <source>
        <dbReference type="EMBL" id="MCM1991961.1"/>
    </source>
</evidence>
<evidence type="ECO:0000256" key="4">
    <source>
        <dbReference type="ARBA" id="ARBA00023163"/>
    </source>
</evidence>
<reference evidence="5" key="1">
    <citation type="journal article" date="2021" name="mSystems">
        <title>Bacteria and Archaea Synergistically Convert Glycine Betaine to Biogenic Methane in the Formosa Cold Seep of the South China Sea.</title>
        <authorList>
            <person name="Li L."/>
            <person name="Zhang W."/>
            <person name="Zhang S."/>
            <person name="Song L."/>
            <person name="Sun Q."/>
            <person name="Zhang H."/>
            <person name="Xiang H."/>
            <person name="Dong X."/>
        </authorList>
    </citation>
    <scope>NUCLEOTIDE SEQUENCE</scope>
    <source>
        <strain evidence="5">ZWT</strain>
    </source>
</reference>
<dbReference type="GO" id="GO:0003677">
    <property type="term" value="F:DNA binding"/>
    <property type="evidence" value="ECO:0007669"/>
    <property type="project" value="UniProtKB-KW"/>
</dbReference>
<comment type="similarity">
    <text evidence="1">Belongs to the BlaI transcriptional regulatory family.</text>
</comment>
<dbReference type="Pfam" id="PF03965">
    <property type="entry name" value="Penicillinase_R"/>
    <property type="match status" value="1"/>
</dbReference>
<dbReference type="Gene3D" id="1.10.10.10">
    <property type="entry name" value="Winged helix-like DNA-binding domain superfamily/Winged helix DNA-binding domain"/>
    <property type="match status" value="1"/>
</dbReference>
<dbReference type="PIRSF" id="PIRSF019455">
    <property type="entry name" value="CopR_AtkY"/>
    <property type="match status" value="1"/>
</dbReference>